<keyword evidence="2" id="KW-1185">Reference proteome</keyword>
<gene>
    <name evidence="1" type="ORF">HOV93_19920</name>
</gene>
<dbReference type="EMBL" id="JABRWO010000005">
    <property type="protein sequence ID" value="MBA2114825.1"/>
    <property type="molecule type" value="Genomic_DNA"/>
</dbReference>
<proteinExistence type="predicted"/>
<dbReference type="Proteomes" id="UP000551616">
    <property type="component" value="Unassembled WGS sequence"/>
</dbReference>
<evidence type="ECO:0000313" key="2">
    <source>
        <dbReference type="Proteomes" id="UP000551616"/>
    </source>
</evidence>
<sequence>MLLLGPAFAQAEHLPWEIAPYRTLVWIETLQNCHLDAAFFKRFVNTLDDQRYATSGSVLATDMQRAPMPLARWFAGDLASSSFVSRLENRDLKVDDYDRIQLISIERDGDWTITFREFDTLTRTWGSVHRSSVRQQSLLSTAILRIIYEKFAALAKITDVEKPSVSLALKATTLIEEENHTRERRLLDGMTFSWPVEDFDWKKPPVLGPSVVSDAGRLPGSMSVGEALQPILRRNDRQGNLVPSNGIMVMPWTYVRCDVNDGLQFKGTMISGYTQPLPGRRNVRTQRLALGVQPAYDATDLKLVDKSTDATALAGYEIYSKEPSGPNLLGASDARGNVRISRDPHSAVRALYVRSGGNLLARLPVVPGHEPLVTARIPNDSPRLLAEGFVEGWRDQLVETMARRQILAQRVQRKIELGELDDAEKWLAELQSGRTVNELAFELRSAKGQFLKENHLDPMIKHRIDELFEKGQRLVTQDKSLLIEGKLAKQLEEAQKAQR</sequence>
<evidence type="ECO:0000313" key="1">
    <source>
        <dbReference type="EMBL" id="MBA2114825.1"/>
    </source>
</evidence>
<protein>
    <submittedName>
        <fullName evidence="1">Uncharacterized protein</fullName>
    </submittedName>
</protein>
<accession>A0A7V8V4T0</accession>
<organism evidence="1 2">
    <name type="scientific">Bremerella alba</name>
    <dbReference type="NCBI Taxonomy" id="980252"/>
    <lineage>
        <taxon>Bacteria</taxon>
        <taxon>Pseudomonadati</taxon>
        <taxon>Planctomycetota</taxon>
        <taxon>Planctomycetia</taxon>
        <taxon>Pirellulales</taxon>
        <taxon>Pirellulaceae</taxon>
        <taxon>Bremerella</taxon>
    </lineage>
</organism>
<name>A0A7V8V4T0_9BACT</name>
<comment type="caution">
    <text evidence="1">The sequence shown here is derived from an EMBL/GenBank/DDBJ whole genome shotgun (WGS) entry which is preliminary data.</text>
</comment>
<dbReference type="RefSeq" id="WP_207396291.1">
    <property type="nucleotide sequence ID" value="NZ_JABRWO010000005.1"/>
</dbReference>
<dbReference type="AlphaFoldDB" id="A0A7V8V4T0"/>
<reference evidence="1 2" key="1">
    <citation type="submission" date="2020-05" db="EMBL/GenBank/DDBJ databases">
        <title>Bremerella alba sp. nov., a novel planctomycete isolated from the surface of the macroalga Fucus spiralis.</title>
        <authorList>
            <person name="Godinho O."/>
            <person name="Botelho R."/>
            <person name="Albuquerque L."/>
            <person name="Wiegand S."/>
            <person name="Da Costa M.S."/>
            <person name="Lobo-Da-Cunha A."/>
            <person name="Jogler C."/>
            <person name="Lage O.M."/>
        </authorList>
    </citation>
    <scope>NUCLEOTIDE SEQUENCE [LARGE SCALE GENOMIC DNA]</scope>
    <source>
        <strain evidence="1 2">FF15</strain>
    </source>
</reference>